<feature type="region of interest" description="Disordered" evidence="1">
    <location>
        <begin position="516"/>
        <end position="536"/>
    </location>
</feature>
<dbReference type="AlphaFoldDB" id="A0A5C5G266"/>
<sequence length="536" mass="56995">MPPHHQHHRQRPPQWPGTARGQPDAPLPPRPSHPSTTSHGHSRPGSKPQSHGTGAAVHWGGRPFGGRGRAQPHNGEDEGARAWWDVEREGAADGTGSGQSAMGAGRTTSFGSTQPRADDDRDRRRGELGAASGPRWTRRPLEPLPAAVPGLPARPPTPLRLRPASQVTDAFAHVPISLATSRAIVGSSTQHTHSRLNEALPLHWRAAQPAQESPTRSRFVPYATTAGPAPPEAPAALAGGTTNQSSSRRVQPDWSKTASPGHGLPRRPRWQSHRAPAAAAAPESVAPRTTLPAPRAARASGRPSLERRFLPLKPSAAQPSSQRSARPRDAPAPSSSVRSGPTRGQAGDVNSQSGRQARPFDEAPRPAASLSAQAAAPFSSVPAVASASSVPALAPAPLPTPPFSSPPPTADPPRHPSRLSSPSDPNPPWLAAALYGPTYQQVQQWTDEQRAADEAGRLPGGGGVRGGRSKRASGAQEAEEARRGRRRRVERESGEDEWDEEGVVWLDLQGWEAQWGERTERWPRGAAQPDQAMAHR</sequence>
<feature type="region of interest" description="Disordered" evidence="1">
    <location>
        <begin position="207"/>
        <end position="501"/>
    </location>
</feature>
<dbReference type="EMBL" id="SOZI01000022">
    <property type="protein sequence ID" value="TNY22616.1"/>
    <property type="molecule type" value="Genomic_DNA"/>
</dbReference>
<feature type="compositionally biased region" description="Low complexity" evidence="1">
    <location>
        <begin position="365"/>
        <end position="393"/>
    </location>
</feature>
<dbReference type="Proteomes" id="UP000311382">
    <property type="component" value="Unassembled WGS sequence"/>
</dbReference>
<gene>
    <name evidence="2" type="ORF">DMC30DRAFT_129250</name>
</gene>
<feature type="compositionally biased region" description="Basic and acidic residues" evidence="1">
    <location>
        <begin position="116"/>
        <end position="127"/>
    </location>
</feature>
<feature type="compositionally biased region" description="Pro residues" evidence="1">
    <location>
        <begin position="394"/>
        <end position="411"/>
    </location>
</feature>
<reference evidence="2 3" key="1">
    <citation type="submission" date="2019-03" db="EMBL/GenBank/DDBJ databases">
        <title>Rhodosporidium diobovatum UCD-FST 08-225 genome sequencing, assembly, and annotation.</title>
        <authorList>
            <person name="Fakankun I.U."/>
            <person name="Fristensky B."/>
            <person name="Levin D.B."/>
        </authorList>
    </citation>
    <scope>NUCLEOTIDE SEQUENCE [LARGE SCALE GENOMIC DNA]</scope>
    <source>
        <strain evidence="2 3">UCD-FST 08-225</strain>
    </source>
</reference>
<feature type="compositionally biased region" description="Polar residues" evidence="1">
    <location>
        <begin position="243"/>
        <end position="258"/>
    </location>
</feature>
<feature type="compositionally biased region" description="Polar residues" evidence="1">
    <location>
        <begin position="106"/>
        <end position="115"/>
    </location>
</feature>
<comment type="caution">
    <text evidence="2">The sequence shown here is derived from an EMBL/GenBank/DDBJ whole genome shotgun (WGS) entry which is preliminary data.</text>
</comment>
<feature type="compositionally biased region" description="Basic and acidic residues" evidence="1">
    <location>
        <begin position="74"/>
        <end position="91"/>
    </location>
</feature>
<organism evidence="2 3">
    <name type="scientific">Rhodotorula diobovata</name>
    <dbReference type="NCBI Taxonomy" id="5288"/>
    <lineage>
        <taxon>Eukaryota</taxon>
        <taxon>Fungi</taxon>
        <taxon>Dikarya</taxon>
        <taxon>Basidiomycota</taxon>
        <taxon>Pucciniomycotina</taxon>
        <taxon>Microbotryomycetes</taxon>
        <taxon>Sporidiobolales</taxon>
        <taxon>Sporidiobolaceae</taxon>
        <taxon>Rhodotorula</taxon>
    </lineage>
</organism>
<keyword evidence="3" id="KW-1185">Reference proteome</keyword>
<feature type="compositionally biased region" description="Low complexity" evidence="1">
    <location>
        <begin position="275"/>
        <end position="303"/>
    </location>
</feature>
<name>A0A5C5G266_9BASI</name>
<feature type="compositionally biased region" description="Low complexity" evidence="1">
    <location>
        <begin position="314"/>
        <end position="324"/>
    </location>
</feature>
<feature type="region of interest" description="Disordered" evidence="1">
    <location>
        <begin position="1"/>
        <end position="161"/>
    </location>
</feature>
<evidence type="ECO:0000313" key="3">
    <source>
        <dbReference type="Proteomes" id="UP000311382"/>
    </source>
</evidence>
<protein>
    <submittedName>
        <fullName evidence="2">Uncharacterized protein</fullName>
    </submittedName>
</protein>
<proteinExistence type="predicted"/>
<evidence type="ECO:0000313" key="2">
    <source>
        <dbReference type="EMBL" id="TNY22616.1"/>
    </source>
</evidence>
<feature type="compositionally biased region" description="Basic and acidic residues" evidence="1">
    <location>
        <begin position="447"/>
        <end position="456"/>
    </location>
</feature>
<evidence type="ECO:0000256" key="1">
    <source>
        <dbReference type="SAM" id="MobiDB-lite"/>
    </source>
</evidence>
<feature type="compositionally biased region" description="Basic residues" evidence="1">
    <location>
        <begin position="1"/>
        <end position="11"/>
    </location>
</feature>
<accession>A0A5C5G266</accession>